<feature type="non-terminal residue" evidence="2">
    <location>
        <position position="1"/>
    </location>
</feature>
<gene>
    <name evidence="2" type="ORF">PMAYCL1PPCAC_23066</name>
</gene>
<dbReference type="Proteomes" id="UP001328107">
    <property type="component" value="Unassembled WGS sequence"/>
</dbReference>
<dbReference type="InterPro" id="IPR036047">
    <property type="entry name" value="F-box-like_dom_sf"/>
</dbReference>
<keyword evidence="3" id="KW-1185">Reference proteome</keyword>
<dbReference type="PROSITE" id="PS50181">
    <property type="entry name" value="FBOX"/>
    <property type="match status" value="1"/>
</dbReference>
<name>A0AAN5CY48_9BILA</name>
<proteinExistence type="predicted"/>
<dbReference type="InterPro" id="IPR001810">
    <property type="entry name" value="F-box_dom"/>
</dbReference>
<dbReference type="AlphaFoldDB" id="A0AAN5CY48"/>
<dbReference type="EMBL" id="BTRK01000005">
    <property type="protein sequence ID" value="GMR52871.1"/>
    <property type="molecule type" value="Genomic_DNA"/>
</dbReference>
<dbReference type="SUPFAM" id="SSF81383">
    <property type="entry name" value="F-box domain"/>
    <property type="match status" value="1"/>
</dbReference>
<comment type="caution">
    <text evidence="2">The sequence shown here is derived from an EMBL/GenBank/DDBJ whole genome shotgun (WGS) entry which is preliminary data.</text>
</comment>
<reference evidence="3" key="1">
    <citation type="submission" date="2022-10" db="EMBL/GenBank/DDBJ databases">
        <title>Genome assembly of Pristionchus species.</title>
        <authorList>
            <person name="Yoshida K."/>
            <person name="Sommer R.J."/>
        </authorList>
    </citation>
    <scope>NUCLEOTIDE SEQUENCE [LARGE SCALE GENOMIC DNA]</scope>
    <source>
        <strain evidence="3">RS5460</strain>
    </source>
</reference>
<sequence>FCNDYIWKMSKDSMDDLTRAMKTMGKLSLMDLPDDLLIKIFKYLDLPTRLKSRVNKRLDQIQMQVPTWIERMDIEIADGTFDGFENWITLDNSTEFVEDIDSLDFQFIDLDDLKNGLYRLNLSNVSVSSIQVLISDWGGDHRSLNYAIGLIFDLEPDKLRIVQHEALLSCPLVGLPPPSSIMHDVRDLAVDYNHLTLTVQHLLTIRQTMVEGKLEYFSLTVNCKLECFSVTVSRELRESFLRECFGVLIERQSTEGGAHYTIYKSDNDSVELYYTKIDVDEQLEHFEGNIQTTVYIDASNVEDPIYIVEFEKLSELPVLDNEKRLKLDHPYLYAIYER</sequence>
<evidence type="ECO:0000313" key="3">
    <source>
        <dbReference type="Proteomes" id="UP001328107"/>
    </source>
</evidence>
<protein>
    <recommendedName>
        <fullName evidence="1">F-box domain-containing protein</fullName>
    </recommendedName>
</protein>
<organism evidence="2 3">
    <name type="scientific">Pristionchus mayeri</name>
    <dbReference type="NCBI Taxonomy" id="1317129"/>
    <lineage>
        <taxon>Eukaryota</taxon>
        <taxon>Metazoa</taxon>
        <taxon>Ecdysozoa</taxon>
        <taxon>Nematoda</taxon>
        <taxon>Chromadorea</taxon>
        <taxon>Rhabditida</taxon>
        <taxon>Rhabditina</taxon>
        <taxon>Diplogasteromorpha</taxon>
        <taxon>Diplogasteroidea</taxon>
        <taxon>Neodiplogasteridae</taxon>
        <taxon>Pristionchus</taxon>
    </lineage>
</organism>
<feature type="domain" description="F-box" evidence="1">
    <location>
        <begin position="26"/>
        <end position="45"/>
    </location>
</feature>
<evidence type="ECO:0000259" key="1">
    <source>
        <dbReference type="PROSITE" id="PS50181"/>
    </source>
</evidence>
<accession>A0AAN5CY48</accession>
<evidence type="ECO:0000313" key="2">
    <source>
        <dbReference type="EMBL" id="GMR52871.1"/>
    </source>
</evidence>